<keyword evidence="3" id="KW-0472">Membrane</keyword>
<feature type="transmembrane region" description="Helical" evidence="3">
    <location>
        <begin position="432"/>
        <end position="453"/>
    </location>
</feature>
<keyword evidence="5" id="KW-1185">Reference proteome</keyword>
<accession>A0A5C0SEM1</accession>
<reference evidence="4 5" key="1">
    <citation type="submission" date="2019-07" db="EMBL/GenBank/DDBJ databases">
        <title>Complete genome of Crassaminicella thermophila SY095.</title>
        <authorList>
            <person name="Li X."/>
        </authorList>
    </citation>
    <scope>NUCLEOTIDE SEQUENCE [LARGE SCALE GENOMIC DNA]</scope>
    <source>
        <strain evidence="4 5">SY095</strain>
    </source>
</reference>
<organism evidence="4 5">
    <name type="scientific">Crassaminicella thermophila</name>
    <dbReference type="NCBI Taxonomy" id="2599308"/>
    <lineage>
        <taxon>Bacteria</taxon>
        <taxon>Bacillati</taxon>
        <taxon>Bacillota</taxon>
        <taxon>Clostridia</taxon>
        <taxon>Eubacteriales</taxon>
        <taxon>Clostridiaceae</taxon>
        <taxon>Crassaminicella</taxon>
    </lineage>
</organism>
<feature type="compositionally biased region" description="Polar residues" evidence="2">
    <location>
        <begin position="484"/>
        <end position="493"/>
    </location>
</feature>
<feature type="transmembrane region" description="Helical" evidence="3">
    <location>
        <begin position="400"/>
        <end position="426"/>
    </location>
</feature>
<dbReference type="AlphaFoldDB" id="A0A5C0SEM1"/>
<dbReference type="Proteomes" id="UP000324646">
    <property type="component" value="Chromosome"/>
</dbReference>
<feature type="coiled-coil region" evidence="1">
    <location>
        <begin position="12"/>
        <end position="39"/>
    </location>
</feature>
<evidence type="ECO:0000256" key="3">
    <source>
        <dbReference type="SAM" id="Phobius"/>
    </source>
</evidence>
<proteinExistence type="predicted"/>
<dbReference type="KEGG" id="crs:FQB35_04590"/>
<keyword evidence="3" id="KW-1133">Transmembrane helix</keyword>
<feature type="compositionally biased region" description="Basic and acidic residues" evidence="2">
    <location>
        <begin position="494"/>
        <end position="503"/>
    </location>
</feature>
<evidence type="ECO:0000313" key="4">
    <source>
        <dbReference type="EMBL" id="QEK11698.1"/>
    </source>
</evidence>
<sequence>MAQRIGAILTLRDNFTVQMRNATNRLRSFRNESRNTESAVGSLTKKLTGVAAGFIGIKTASNVFEKALNSASSFEGYRNTLNVVMKDTKKAAEMMSWATDFANKTPFETDSVVEATVRLQSYGIEAKKVMSAIGDMAGVMNKDIMQAVEAVADAQTGELERLKEFGITKQMIIDHANKIMKRKQIVNNKGQITDQKNFNKALFSLMNERFKGGMEIQANSFKGLMSTVKGVFGTALAEMMGISKEGEIVTGSAFDMIKQKVKSVADTMQKWSEDGTIKKISSKITEGMETASKFIQKARIRFNEIGSVIGEIADTYLPNLDGEFTTFKQILGSTFNEGLNLVQSGLEWIRDNSTLIQTAIVGLTTAYITQKGILAGVALAQNSLNVAVGISRTYHLLNRAAIIASTTATLTGSSAIGVITAAQWLWNTAMAANPIGTVVTAVALLTAGIYALYKNFDKVTGAIKKAWDWLTKWNDTDSKDKSVNISNNKSSMANRDDKSSIEKSNWRNHDRTTKQNALGTSYYTHGTVDEKGGEIKVLPNGTKVIPHDVSVKTMQNSKAKPNIIININGVNKSTEEIMNDLMPKLKLALLNSN</sequence>
<dbReference type="RefSeq" id="WP_148808853.1">
    <property type="nucleotide sequence ID" value="NZ_CP042243.1"/>
</dbReference>
<feature type="region of interest" description="Disordered" evidence="2">
    <location>
        <begin position="484"/>
        <end position="503"/>
    </location>
</feature>
<name>A0A5C0SEM1_CRATE</name>
<protein>
    <recommendedName>
        <fullName evidence="6">Tape measure domain-containing protein</fullName>
    </recommendedName>
</protein>
<gene>
    <name evidence="4" type="ORF">FQB35_04590</name>
</gene>
<evidence type="ECO:0000256" key="2">
    <source>
        <dbReference type="SAM" id="MobiDB-lite"/>
    </source>
</evidence>
<evidence type="ECO:0008006" key="6">
    <source>
        <dbReference type="Google" id="ProtNLM"/>
    </source>
</evidence>
<dbReference type="EMBL" id="CP042243">
    <property type="protein sequence ID" value="QEK11698.1"/>
    <property type="molecule type" value="Genomic_DNA"/>
</dbReference>
<keyword evidence="3" id="KW-0812">Transmembrane</keyword>
<dbReference type="OrthoDB" id="90760at2"/>
<evidence type="ECO:0000313" key="5">
    <source>
        <dbReference type="Proteomes" id="UP000324646"/>
    </source>
</evidence>
<keyword evidence="1" id="KW-0175">Coiled coil</keyword>
<evidence type="ECO:0000256" key="1">
    <source>
        <dbReference type="SAM" id="Coils"/>
    </source>
</evidence>